<gene>
    <name evidence="1" type="ORF">PG999_008311</name>
</gene>
<proteinExistence type="predicted"/>
<dbReference type="EMBL" id="JAQQWP010000008">
    <property type="protein sequence ID" value="KAK8104952.1"/>
    <property type="molecule type" value="Genomic_DNA"/>
</dbReference>
<evidence type="ECO:0000313" key="1">
    <source>
        <dbReference type="EMBL" id="KAK8104952.1"/>
    </source>
</evidence>
<sequence length="200" mass="21765">MTTVVLGITVDEIAPVQNQHTAFVASDVQQRLQGVDGVLPRVRSAVDPAQFSLEDADLLVDVVGRHFPRVRIGQQLDHLTDERVHNLEYLELSTPGEELGYLVGHMIELAGLLALRFPSPGKVAAVESCHLGAVCHLGSYDLRSEARNGNVLGRGEVHHRRVIAHETIDLGFRSGSDPQVLDVCVAAIGIHTTFRDGNPF</sequence>
<protein>
    <submittedName>
        <fullName evidence="1">Uncharacterized protein</fullName>
    </submittedName>
</protein>
<comment type="caution">
    <text evidence="1">The sequence shown here is derived from an EMBL/GenBank/DDBJ whole genome shotgun (WGS) entry which is preliminary data.</text>
</comment>
<keyword evidence="2" id="KW-1185">Reference proteome</keyword>
<dbReference type="AlphaFoldDB" id="A0AAW0QG11"/>
<name>A0AAW0QG11_9PEZI</name>
<reference evidence="1 2" key="1">
    <citation type="submission" date="2023-01" db="EMBL/GenBank/DDBJ databases">
        <title>Analysis of 21 Apiospora genomes using comparative genomics revels a genus with tremendous synthesis potential of carbohydrate active enzymes and secondary metabolites.</title>
        <authorList>
            <person name="Sorensen T."/>
        </authorList>
    </citation>
    <scope>NUCLEOTIDE SEQUENCE [LARGE SCALE GENOMIC DNA]</scope>
    <source>
        <strain evidence="1 2">CBS 117206</strain>
    </source>
</reference>
<accession>A0AAW0QG11</accession>
<dbReference type="Proteomes" id="UP001392437">
    <property type="component" value="Unassembled WGS sequence"/>
</dbReference>
<evidence type="ECO:0000313" key="2">
    <source>
        <dbReference type="Proteomes" id="UP001392437"/>
    </source>
</evidence>
<organism evidence="1 2">
    <name type="scientific">Apiospora kogelbergensis</name>
    <dbReference type="NCBI Taxonomy" id="1337665"/>
    <lineage>
        <taxon>Eukaryota</taxon>
        <taxon>Fungi</taxon>
        <taxon>Dikarya</taxon>
        <taxon>Ascomycota</taxon>
        <taxon>Pezizomycotina</taxon>
        <taxon>Sordariomycetes</taxon>
        <taxon>Xylariomycetidae</taxon>
        <taxon>Amphisphaeriales</taxon>
        <taxon>Apiosporaceae</taxon>
        <taxon>Apiospora</taxon>
    </lineage>
</organism>